<evidence type="ECO:0000256" key="3">
    <source>
        <dbReference type="ARBA" id="ARBA00022970"/>
    </source>
</evidence>
<evidence type="ECO:0000259" key="4">
    <source>
        <dbReference type="Pfam" id="PF13458"/>
    </source>
</evidence>
<dbReference type="PANTHER" id="PTHR30483">
    <property type="entry name" value="LEUCINE-SPECIFIC-BINDING PROTEIN"/>
    <property type="match status" value="1"/>
</dbReference>
<proteinExistence type="inferred from homology"/>
<dbReference type="EMBL" id="BMKS01000008">
    <property type="protein sequence ID" value="GGG39664.1"/>
    <property type="molecule type" value="Genomic_DNA"/>
</dbReference>
<dbReference type="Gene3D" id="3.40.50.2300">
    <property type="match status" value="2"/>
</dbReference>
<dbReference type="RefSeq" id="WP_188901418.1">
    <property type="nucleotide sequence ID" value="NZ_BMKS01000008.1"/>
</dbReference>
<gene>
    <name evidence="5" type="ORF">GCM10010964_29040</name>
</gene>
<dbReference type="InterPro" id="IPR006311">
    <property type="entry name" value="TAT_signal"/>
</dbReference>
<evidence type="ECO:0000313" key="6">
    <source>
        <dbReference type="Proteomes" id="UP000597507"/>
    </source>
</evidence>
<evidence type="ECO:0000313" key="5">
    <source>
        <dbReference type="EMBL" id="GGG39664.1"/>
    </source>
</evidence>
<dbReference type="InterPro" id="IPR051010">
    <property type="entry name" value="BCAA_transport"/>
</dbReference>
<comment type="caution">
    <text evidence="5">The sequence shown here is derived from an EMBL/GenBank/DDBJ whole genome shotgun (WGS) entry which is preliminary data.</text>
</comment>
<keyword evidence="3" id="KW-0813">Transport</keyword>
<dbReference type="GO" id="GO:0006865">
    <property type="term" value="P:amino acid transport"/>
    <property type="evidence" value="ECO:0007669"/>
    <property type="project" value="UniProtKB-KW"/>
</dbReference>
<accession>A0A8J2ZD02</accession>
<dbReference type="PROSITE" id="PS51318">
    <property type="entry name" value="TAT"/>
    <property type="match status" value="1"/>
</dbReference>
<name>A0A8J2ZD02_9PROT</name>
<dbReference type="InterPro" id="IPR028081">
    <property type="entry name" value="Leu-bd"/>
</dbReference>
<feature type="domain" description="Leucine-binding protein" evidence="4">
    <location>
        <begin position="33"/>
        <end position="390"/>
    </location>
</feature>
<keyword evidence="6" id="KW-1185">Reference proteome</keyword>
<evidence type="ECO:0000256" key="1">
    <source>
        <dbReference type="ARBA" id="ARBA00010062"/>
    </source>
</evidence>
<comment type="similarity">
    <text evidence="1">Belongs to the leucine-binding protein family.</text>
</comment>
<dbReference type="InterPro" id="IPR028082">
    <property type="entry name" value="Peripla_BP_I"/>
</dbReference>
<dbReference type="SUPFAM" id="SSF53822">
    <property type="entry name" value="Periplasmic binding protein-like I"/>
    <property type="match status" value="1"/>
</dbReference>
<evidence type="ECO:0000256" key="2">
    <source>
        <dbReference type="ARBA" id="ARBA00022729"/>
    </source>
</evidence>
<protein>
    <submittedName>
        <fullName evidence="5">Branched-chain amino acid ABC transporter substrate-binding protein</fullName>
    </submittedName>
</protein>
<dbReference type="AlphaFoldDB" id="A0A8J2ZD02"/>
<organism evidence="5 6">
    <name type="scientific">Caldovatus sediminis</name>
    <dbReference type="NCBI Taxonomy" id="2041189"/>
    <lineage>
        <taxon>Bacteria</taxon>
        <taxon>Pseudomonadati</taxon>
        <taxon>Pseudomonadota</taxon>
        <taxon>Alphaproteobacteria</taxon>
        <taxon>Acetobacterales</taxon>
        <taxon>Roseomonadaceae</taxon>
        <taxon>Caldovatus</taxon>
    </lineage>
</organism>
<dbReference type="Pfam" id="PF13458">
    <property type="entry name" value="Peripla_BP_6"/>
    <property type="match status" value="1"/>
</dbReference>
<keyword evidence="3" id="KW-0029">Amino-acid transport</keyword>
<keyword evidence="2" id="KW-0732">Signal</keyword>
<sequence length="419" mass="46285">MSTTRRSFLATALAGGAASVMLARDLYAQEGGPIVIGHQVELTGGFASWGYWHDKAAKAAAKLINEGGGIAGRRLDLVTEDTESSPATGARKLRSLIQRNRAAFVTGSVHSGVMLASIPIATELKTVYFSTGEATEATGSRGTRYAFRSGTDTYALAAAGAPWAFNNLGKTWTMIFPDYAWGHSHHQEHKAVIERLGGKVHDPIAVPLDARDLLPYLTRIPQDTEVLFSVFFGAQSVAFYTQAKALGLEKTMRMYSVSGTMEAIAPEDMEGAAEGVVVVENFPRMLRFKDDEFHREHLRIMEVDPVHARETSSRRVYAKSHAWQAWENLFLLKRAIEVSGWRTKRNDPDVIRALEGMEVPNSLAHPQGAKLLRAQDHSGMIDCYISRIESNEYRVKHMVPRAELQAMLPPRVDFTTQAL</sequence>
<dbReference type="Proteomes" id="UP000597507">
    <property type="component" value="Unassembled WGS sequence"/>
</dbReference>
<reference evidence="5 6" key="1">
    <citation type="journal article" date="2014" name="Int. J. Syst. Evol. Microbiol.">
        <title>Complete genome sequence of Corynebacterium casei LMG S-19264T (=DSM 44701T), isolated from a smear-ripened cheese.</title>
        <authorList>
            <consortium name="US DOE Joint Genome Institute (JGI-PGF)"/>
            <person name="Walter F."/>
            <person name="Albersmeier A."/>
            <person name="Kalinowski J."/>
            <person name="Ruckert C."/>
        </authorList>
    </citation>
    <scope>NUCLEOTIDE SEQUENCE [LARGE SCALE GENOMIC DNA]</scope>
    <source>
        <strain evidence="5 6">CGMCC 1.16330</strain>
    </source>
</reference>
<dbReference type="PANTHER" id="PTHR30483:SF6">
    <property type="entry name" value="PERIPLASMIC BINDING PROTEIN OF ABC TRANSPORTER FOR NATURAL AMINO ACIDS"/>
    <property type="match status" value="1"/>
</dbReference>